<reference evidence="2" key="1">
    <citation type="journal article" date="2019" name="Int. J. Syst. Evol. Microbiol.">
        <title>The Global Catalogue of Microorganisms (GCM) 10K type strain sequencing project: providing services to taxonomists for standard genome sequencing and annotation.</title>
        <authorList>
            <consortium name="The Broad Institute Genomics Platform"/>
            <consortium name="The Broad Institute Genome Sequencing Center for Infectious Disease"/>
            <person name="Wu L."/>
            <person name="Ma J."/>
        </authorList>
    </citation>
    <scope>NUCLEOTIDE SEQUENCE [LARGE SCALE GENOMIC DNA]</scope>
    <source>
        <strain evidence="2">CCM 8681</strain>
    </source>
</reference>
<evidence type="ECO:0000313" key="2">
    <source>
        <dbReference type="Proteomes" id="UP000624701"/>
    </source>
</evidence>
<dbReference type="EMBL" id="BMDQ01000001">
    <property type="protein sequence ID" value="GGI56067.1"/>
    <property type="molecule type" value="Genomic_DNA"/>
</dbReference>
<gene>
    <name evidence="1" type="ORF">GCM10011444_03760</name>
</gene>
<organism evidence="1 2">
    <name type="scientific">Winogradskyella haliclonae</name>
    <dbReference type="NCBI Taxonomy" id="2048558"/>
    <lineage>
        <taxon>Bacteria</taxon>
        <taxon>Pseudomonadati</taxon>
        <taxon>Bacteroidota</taxon>
        <taxon>Flavobacteriia</taxon>
        <taxon>Flavobacteriales</taxon>
        <taxon>Flavobacteriaceae</taxon>
        <taxon>Winogradskyella</taxon>
    </lineage>
</organism>
<proteinExistence type="predicted"/>
<dbReference type="Proteomes" id="UP000624701">
    <property type="component" value="Unassembled WGS sequence"/>
</dbReference>
<protein>
    <submittedName>
        <fullName evidence="1">Uncharacterized protein</fullName>
    </submittedName>
</protein>
<comment type="caution">
    <text evidence="1">The sequence shown here is derived from an EMBL/GenBank/DDBJ whole genome shotgun (WGS) entry which is preliminary data.</text>
</comment>
<sequence length="86" mass="9913">MFFAVFFIAIIAAPTVIISMDDNVDVTFFFGENEEEEKDFTLVFKISEADTENQDLAKSNKKKDRYTFKSYPKPYLDFISPPPEIG</sequence>
<name>A0ABQ2BWX7_9FLAO</name>
<accession>A0ABQ2BWX7</accession>
<keyword evidence="2" id="KW-1185">Reference proteome</keyword>
<evidence type="ECO:0000313" key="1">
    <source>
        <dbReference type="EMBL" id="GGI56067.1"/>
    </source>
</evidence>